<dbReference type="InterPro" id="IPR003347">
    <property type="entry name" value="JmjC_dom"/>
</dbReference>
<dbReference type="Gene3D" id="2.60.120.650">
    <property type="entry name" value="Cupin"/>
    <property type="match status" value="1"/>
</dbReference>
<feature type="domain" description="JmjC" evidence="2">
    <location>
        <begin position="1083"/>
        <end position="1214"/>
    </location>
</feature>
<keyword evidence="5" id="KW-1185">Reference proteome</keyword>
<reference evidence="4" key="2">
    <citation type="submission" date="2024-04" db="EMBL/GenBank/DDBJ databases">
        <authorList>
            <person name="Chen Y."/>
            <person name="Shah S."/>
            <person name="Dougan E. K."/>
            <person name="Thang M."/>
            <person name="Chan C."/>
        </authorList>
    </citation>
    <scope>NUCLEOTIDE SEQUENCE [LARGE SCALE GENOMIC DNA]</scope>
</reference>
<name>A0A9P1BK51_9DINO</name>
<comment type="caution">
    <text evidence="3">The sequence shown here is derived from an EMBL/GenBank/DDBJ whole genome shotgun (WGS) entry which is preliminary data.</text>
</comment>
<feature type="region of interest" description="Disordered" evidence="1">
    <location>
        <begin position="151"/>
        <end position="186"/>
    </location>
</feature>
<sequence>MQRWLRGEGPAVRVHVGLVDGDAATPISESQNADLQPVADGEQQTDSVPVEPVEETLQPVADGEQQADSVPVEPVEETLGEQAETPLVGGQRLMAQAIRGEDVEKVTFSMLMQKLADLLGVDVEELQGCKERTRGFVDKVVRKEVSRQILDKVTQQSKHKKQKEKPSGAPPPPLNALLNSSGRQSNKKTIREIEKKMVPETPELAGIIHLLMHMLMKNKDWSGVVTTAEFLLESDEILKQLTEAERDDLRLRKAVATHTIEFKKRFGTRRILDTEANMSPSCWYRAVFGRLAATPRPPAAHQRPATGAESGPGGAAQDALRRAVNQMYEGFSNGNLVGVDVLAAARGAPVASDFPLLGLLIPGNPYFSLRHHAMEHRGFIVGDFSLGGVDRGTDARKSHCRCRRPVIGVGVGWNHNAISLEGCSQLHLHQYDGKVTGFPPEAPAPTAPAPAAPREAPVKVLAYARFPKTGSRYAIDKFHRVVGKDLRVIPEAQAVQLQPLKRAFLVGSVRNPCESYLSLWAFQSDPRRRAGLMSDLKRRRPEDYARLVGKDESSDYTSPKDVQRFRTWIRFLAHDEISLGLMSGRFYGKYISTSEVNMRDNAMLVKELSSSRATEILESLKSMEVKDLADCWLHTETMDEDLDRCLKQYAARGGRVDLQLLSASGVKGASTHGNCEIFFDEETAQLVRQLDAPLFSKFGYTTCCGHAIEEPAERSGFGSPWSWADPFDRATGRPLTTHSGSTMWRARVGPCDSSVAGPDEVALKTVQMLTLPSIRMALDESILACLKSADLSTDRKGAQLMMYQGVLSGLVLSCAFLASRLDFSPTEPFSQTDIDAINEHWEMPREGVQLDKKKKLSIFSLTGFKNRLWTHTQGRNLAQLAVFMGHADLIRAILGAEALSKPMDEQKRSLQDYLIAPGCPVYNWPMADLVASAVFATSGPRRYRVERPKPTGMLSCDGLEYPELSLGWTQETTWEHYGACDFEVLDALSQKDFEENYRDLGRPVLLRNFASIEDRCNVRKGYVMQAHSKDLFELGPIAYPSLIGAEPCEKRFTVEEAEQGAHCERHGNTSNYYASHSPGLVPTELTKMKTFEKVKEILPRINHMSKQYFWGGDRSGAALHYHVAAFNVLFIGEKEWYVTPPYLAARSGIATDHLFHRSGINEKHLFRCTQYAGDLVLVPDGWGHATLNHGFGLGIGVLNDETLIMSAIGLVAGPFGAQVEVETGRQTRQTRRGFSQLLAQKGGNTEAEPLASEESTSEGESSEGVVKDIEKAVEETSTMDAPTEEEKEAFRLYEQKFAEDRDGSYRGYNRKAFPCFTPKTRGEVAQPDFLKKAMAAKDAPKVRAKKESEVDSDGEEVQLCCQCGLPVGETAYRPEEKDHRLVHAECMAQIVLQVWMAILREIP</sequence>
<dbReference type="SUPFAM" id="SSF51197">
    <property type="entry name" value="Clavaminate synthase-like"/>
    <property type="match status" value="1"/>
</dbReference>
<feature type="region of interest" description="Disordered" evidence="1">
    <location>
        <begin position="24"/>
        <end position="48"/>
    </location>
</feature>
<accession>A0A9P1BK51</accession>
<dbReference type="EMBL" id="CAMXCT030000162">
    <property type="protein sequence ID" value="CAL4762164.1"/>
    <property type="molecule type" value="Genomic_DNA"/>
</dbReference>
<evidence type="ECO:0000313" key="3">
    <source>
        <dbReference type="EMBL" id="CAI3974852.1"/>
    </source>
</evidence>
<dbReference type="Proteomes" id="UP001152797">
    <property type="component" value="Unassembled WGS sequence"/>
</dbReference>
<evidence type="ECO:0000259" key="2">
    <source>
        <dbReference type="PROSITE" id="PS51184"/>
    </source>
</evidence>
<proteinExistence type="predicted"/>
<evidence type="ECO:0000313" key="4">
    <source>
        <dbReference type="EMBL" id="CAL1128227.1"/>
    </source>
</evidence>
<dbReference type="SMART" id="SM00558">
    <property type="entry name" value="JmjC"/>
    <property type="match status" value="1"/>
</dbReference>
<dbReference type="PROSITE" id="PS51184">
    <property type="entry name" value="JMJC"/>
    <property type="match status" value="1"/>
</dbReference>
<reference evidence="3" key="1">
    <citation type="submission" date="2022-10" db="EMBL/GenBank/DDBJ databases">
        <authorList>
            <person name="Chen Y."/>
            <person name="Dougan E. K."/>
            <person name="Chan C."/>
            <person name="Rhodes N."/>
            <person name="Thang M."/>
        </authorList>
    </citation>
    <scope>NUCLEOTIDE SEQUENCE</scope>
</reference>
<gene>
    <name evidence="3" type="ORF">C1SCF055_LOCUS3218</name>
</gene>
<dbReference type="EMBL" id="CAMXCT010000162">
    <property type="protein sequence ID" value="CAI3974852.1"/>
    <property type="molecule type" value="Genomic_DNA"/>
</dbReference>
<dbReference type="OrthoDB" id="438164at2759"/>
<evidence type="ECO:0000256" key="1">
    <source>
        <dbReference type="SAM" id="MobiDB-lite"/>
    </source>
</evidence>
<dbReference type="EMBL" id="CAMXCT020000162">
    <property type="protein sequence ID" value="CAL1128227.1"/>
    <property type="molecule type" value="Genomic_DNA"/>
</dbReference>
<feature type="region of interest" description="Disordered" evidence="1">
    <location>
        <begin position="1238"/>
        <end position="1266"/>
    </location>
</feature>
<feature type="region of interest" description="Disordered" evidence="1">
    <location>
        <begin position="295"/>
        <end position="316"/>
    </location>
</feature>
<protein>
    <recommendedName>
        <fullName evidence="2">JmjC domain-containing protein</fullName>
    </recommendedName>
</protein>
<evidence type="ECO:0000313" key="5">
    <source>
        <dbReference type="Proteomes" id="UP001152797"/>
    </source>
</evidence>
<organism evidence="3">
    <name type="scientific">Cladocopium goreaui</name>
    <dbReference type="NCBI Taxonomy" id="2562237"/>
    <lineage>
        <taxon>Eukaryota</taxon>
        <taxon>Sar</taxon>
        <taxon>Alveolata</taxon>
        <taxon>Dinophyceae</taxon>
        <taxon>Suessiales</taxon>
        <taxon>Symbiodiniaceae</taxon>
        <taxon>Cladocopium</taxon>
    </lineage>
</organism>